<evidence type="ECO:0000313" key="10">
    <source>
        <dbReference type="Proteomes" id="UP001179121"/>
    </source>
</evidence>
<dbReference type="KEGG" id="nti:DNFV4_03225"/>
<dbReference type="InterPro" id="IPR050482">
    <property type="entry name" value="Sensor_HK_TwoCompSys"/>
</dbReference>
<dbReference type="SUPFAM" id="SSF55874">
    <property type="entry name" value="ATPase domain of HSP90 chaperone/DNA topoisomerase II/histidine kinase"/>
    <property type="match status" value="1"/>
</dbReference>
<evidence type="ECO:0000259" key="8">
    <source>
        <dbReference type="PROSITE" id="PS50110"/>
    </source>
</evidence>
<protein>
    <submittedName>
        <fullName evidence="9">Nitrogen regulation protein B</fullName>
    </submittedName>
</protein>
<gene>
    <name evidence="9" type="ORF">DNFV4_03225</name>
</gene>
<dbReference type="SUPFAM" id="SSF52172">
    <property type="entry name" value="CheY-like"/>
    <property type="match status" value="2"/>
</dbReference>
<evidence type="ECO:0000256" key="5">
    <source>
        <dbReference type="SAM" id="Coils"/>
    </source>
</evidence>
<dbReference type="CDD" id="cd00156">
    <property type="entry name" value="REC"/>
    <property type="match status" value="1"/>
</dbReference>
<feature type="domain" description="Response regulatory" evidence="8">
    <location>
        <begin position="461"/>
        <end position="577"/>
    </location>
</feature>
<dbReference type="InterPro" id="IPR001789">
    <property type="entry name" value="Sig_transdc_resp-reg_receiver"/>
</dbReference>
<keyword evidence="5" id="KW-0175">Coiled coil</keyword>
<dbReference type="Gene3D" id="3.30.565.10">
    <property type="entry name" value="Histidine kinase-like ATPase, C-terminal domain"/>
    <property type="match status" value="1"/>
</dbReference>
<dbReference type="InterPro" id="IPR005467">
    <property type="entry name" value="His_kinase_dom"/>
</dbReference>
<feature type="region of interest" description="Disordered" evidence="6">
    <location>
        <begin position="427"/>
        <end position="451"/>
    </location>
</feature>
<dbReference type="PROSITE" id="PS50109">
    <property type="entry name" value="HIS_KIN"/>
    <property type="match status" value="1"/>
</dbReference>
<dbReference type="GO" id="GO:0016020">
    <property type="term" value="C:membrane"/>
    <property type="evidence" value="ECO:0007669"/>
    <property type="project" value="InterPro"/>
</dbReference>
<dbReference type="SMART" id="SM00448">
    <property type="entry name" value="REC"/>
    <property type="match status" value="2"/>
</dbReference>
<feature type="coiled-coil region" evidence="5">
    <location>
        <begin position="132"/>
        <end position="223"/>
    </location>
</feature>
<dbReference type="PANTHER" id="PTHR24421:SF58">
    <property type="entry name" value="SIGNAL TRANSDUCTION HISTIDINE-PROTEIN KINASE_PHOSPHATASE UHPB"/>
    <property type="match status" value="1"/>
</dbReference>
<dbReference type="InterPro" id="IPR058245">
    <property type="entry name" value="NreC/VraR/RcsB-like_REC"/>
</dbReference>
<dbReference type="CDD" id="cd16917">
    <property type="entry name" value="HATPase_UhpB-NarQ-NarX-like"/>
    <property type="match status" value="1"/>
</dbReference>
<feature type="domain" description="Histidine kinase" evidence="7">
    <location>
        <begin position="227"/>
        <end position="427"/>
    </location>
</feature>
<feature type="domain" description="Response regulatory" evidence="8">
    <location>
        <begin position="16"/>
        <end position="131"/>
    </location>
</feature>
<evidence type="ECO:0000256" key="6">
    <source>
        <dbReference type="SAM" id="MobiDB-lite"/>
    </source>
</evidence>
<dbReference type="PANTHER" id="PTHR24421">
    <property type="entry name" value="NITRATE/NITRITE SENSOR PROTEIN NARX-RELATED"/>
    <property type="match status" value="1"/>
</dbReference>
<accession>A0AA86N1F2</accession>
<dbReference type="GO" id="GO:0000155">
    <property type="term" value="F:phosphorelay sensor kinase activity"/>
    <property type="evidence" value="ECO:0007669"/>
    <property type="project" value="InterPro"/>
</dbReference>
<sequence>MAAPVNESDGMPEILRVLIVEDEESDAELAARELRRAGFQPVWNRVETEEAFLEHLGRSYDVILSDNRLPQFSAAQALSHVRALGSDIPFVVVSAAIGEEQAVALLRAGAADYLMKDRLSRLGEAIRHALEQKRLREQAQAAQDALRRLNEELERRIAERTVELEQANRSLAHELAERRRIEHVLRQSEAELERRVARRTSELKQSQERLRSLASELTLTEERERRRLAGELHDYLAQLLVLGRIKLQQIHQQISDQRAAAALKEVDQIFHDSLDYTRSVMAELAPPMLQEFGLASALCWLAERMRTHGLTVEVITQAVMPKPVEDHTVLLFQSVRELLFNVVKHAGTSQATVTVGCTPKGELEVTVEDRGCGFDPASVAMGHAGGQLKQFGLFSVRERMEAMGGCMMIESTPGCGSRIVLRVPCDPPEQAPDGAANRAAAHDDAGESKVPVIPLGQRPARVLLVDDHAMVREGLRRVLEHYDDLTVVGEAADGWEALEAMRSVRPDVVVMDVNMPRLDGIAATTRIKQEMPNMAVIGLSVVNTESMQEAMRAAGAAAFVSKECAASELYQAIQTALSPPACNGGARNGVTEPDR</sequence>
<keyword evidence="3" id="KW-0902">Two-component regulatory system</keyword>
<evidence type="ECO:0000256" key="3">
    <source>
        <dbReference type="ARBA" id="ARBA00023012"/>
    </source>
</evidence>
<name>A0AA86N1F2_9BACT</name>
<dbReference type="AlphaFoldDB" id="A0AA86N1F2"/>
<dbReference type="Proteomes" id="UP001179121">
    <property type="component" value="Chromosome"/>
</dbReference>
<dbReference type="CDD" id="cd17535">
    <property type="entry name" value="REC_NarL-like"/>
    <property type="match status" value="1"/>
</dbReference>
<evidence type="ECO:0000256" key="4">
    <source>
        <dbReference type="PROSITE-ProRule" id="PRU00169"/>
    </source>
</evidence>
<dbReference type="InterPro" id="IPR011712">
    <property type="entry name" value="Sig_transdc_His_kin_sub3_dim/P"/>
</dbReference>
<dbReference type="InterPro" id="IPR011006">
    <property type="entry name" value="CheY-like_superfamily"/>
</dbReference>
<dbReference type="Pfam" id="PF07730">
    <property type="entry name" value="HisKA_3"/>
    <property type="match status" value="1"/>
</dbReference>
<keyword evidence="10" id="KW-1185">Reference proteome</keyword>
<evidence type="ECO:0000256" key="1">
    <source>
        <dbReference type="ARBA" id="ARBA00022679"/>
    </source>
</evidence>
<organism evidence="9 10">
    <name type="scientific">Nitrospira tepida</name>
    <dbReference type="NCBI Taxonomy" id="2973512"/>
    <lineage>
        <taxon>Bacteria</taxon>
        <taxon>Pseudomonadati</taxon>
        <taxon>Nitrospirota</taxon>
        <taxon>Nitrospiria</taxon>
        <taxon>Nitrospirales</taxon>
        <taxon>Nitrospiraceae</taxon>
        <taxon>Nitrospira</taxon>
    </lineage>
</organism>
<dbReference type="InterPro" id="IPR003594">
    <property type="entry name" value="HATPase_dom"/>
</dbReference>
<keyword evidence="4" id="KW-0597">Phosphoprotein</keyword>
<evidence type="ECO:0000256" key="2">
    <source>
        <dbReference type="ARBA" id="ARBA00022777"/>
    </source>
</evidence>
<proteinExistence type="predicted"/>
<dbReference type="Gene3D" id="3.40.50.2300">
    <property type="match status" value="2"/>
</dbReference>
<dbReference type="PROSITE" id="PS50110">
    <property type="entry name" value="RESPONSE_REGULATORY"/>
    <property type="match status" value="2"/>
</dbReference>
<dbReference type="Pfam" id="PF00072">
    <property type="entry name" value="Response_reg"/>
    <property type="match status" value="2"/>
</dbReference>
<keyword evidence="2" id="KW-0418">Kinase</keyword>
<dbReference type="EMBL" id="OX365700">
    <property type="protein sequence ID" value="CAI4032795.1"/>
    <property type="molecule type" value="Genomic_DNA"/>
</dbReference>
<feature type="modified residue" description="4-aspartylphosphate" evidence="4">
    <location>
        <position position="66"/>
    </location>
</feature>
<evidence type="ECO:0000259" key="7">
    <source>
        <dbReference type="PROSITE" id="PS50109"/>
    </source>
</evidence>
<dbReference type="SMART" id="SM00387">
    <property type="entry name" value="HATPase_c"/>
    <property type="match status" value="1"/>
</dbReference>
<dbReference type="Pfam" id="PF02518">
    <property type="entry name" value="HATPase_c"/>
    <property type="match status" value="1"/>
</dbReference>
<dbReference type="GO" id="GO:0046983">
    <property type="term" value="F:protein dimerization activity"/>
    <property type="evidence" value="ECO:0007669"/>
    <property type="project" value="InterPro"/>
</dbReference>
<reference evidence="9" key="1">
    <citation type="submission" date="2022-10" db="EMBL/GenBank/DDBJ databases">
        <authorList>
            <person name="Koch H."/>
        </authorList>
    </citation>
    <scope>NUCLEOTIDE SEQUENCE</scope>
    <source>
        <strain evidence="9">DNF</strain>
    </source>
</reference>
<dbReference type="InterPro" id="IPR036890">
    <property type="entry name" value="HATPase_C_sf"/>
</dbReference>
<evidence type="ECO:0000313" key="9">
    <source>
        <dbReference type="EMBL" id="CAI4032795.1"/>
    </source>
</evidence>
<keyword evidence="1" id="KW-0808">Transferase</keyword>
<feature type="modified residue" description="4-aspartylphosphate" evidence="4">
    <location>
        <position position="512"/>
    </location>
</feature>
<dbReference type="Gene3D" id="1.20.5.1930">
    <property type="match status" value="1"/>
</dbReference>